<dbReference type="SUPFAM" id="SSF48452">
    <property type="entry name" value="TPR-like"/>
    <property type="match status" value="3"/>
</dbReference>
<dbReference type="Gene3D" id="1.25.40.10">
    <property type="entry name" value="Tetratricopeptide repeat domain"/>
    <property type="match status" value="2"/>
</dbReference>
<keyword evidence="1" id="KW-0677">Repeat</keyword>
<gene>
    <name evidence="3" type="ORF">MGWOODY_Hyp2135</name>
</gene>
<dbReference type="SMART" id="SM00028">
    <property type="entry name" value="TPR"/>
    <property type="match status" value="6"/>
</dbReference>
<dbReference type="EMBL" id="CZQD01000032">
    <property type="protein sequence ID" value="CUS56734.1"/>
    <property type="molecule type" value="Genomic_DNA"/>
</dbReference>
<dbReference type="InterPro" id="IPR051012">
    <property type="entry name" value="CellSynth/LPSAsmb/PSIAsmb"/>
</dbReference>
<dbReference type="InterPro" id="IPR013105">
    <property type="entry name" value="TPR_2"/>
</dbReference>
<dbReference type="InterPro" id="IPR019734">
    <property type="entry name" value="TPR_rpt"/>
</dbReference>
<dbReference type="AlphaFoldDB" id="A0A160U1Y6"/>
<dbReference type="PANTHER" id="PTHR45586">
    <property type="entry name" value="TPR REPEAT-CONTAINING PROTEIN PA4667"/>
    <property type="match status" value="1"/>
</dbReference>
<sequence>MILLRFLVASSLLALSASCSSGGLSHLDSSLVHNGRPTEAEAYSDFLIARFAAMTNDPQKAAEHYALAIDSAPEKSGIADRALFASLLSGDYREGVRVAKRANTLGSEAALVRLTLAVEALRVGREDDAKQMLEQSRFGPFNRMIARGLSAWRVVDTQGTDAAVRYLEDGLSGDPRLDSATLYMMGLIEMSAGNDDAALSVFDTLWDSSARLAVGVEAHAQLLASRGQRDRALEILNTFDEQVGHNASIARLSQAIASGDKIKVRRLTPDEGAALAIYVPAAALMSQTSDDVSAVYFVLALALDPELHVARSLWAQSLSNAERWDEAIGVLARVPETSAFYATSRGQIAWALQRSGRSQSALAVAAEALDHSPDRGLQIQIADLYRAVGRQEQAEALLTEIIRDDASHKREDWRLFYARGVSRGELGDWPEGERDLLKALALQPDDASLLNYVGYSYVDRGEHLDFAMDMIRRAAEMEPNEGYIIDSLGWAHYRLGDYETATQHLERAVELEPGDPVLNDHLGDAYWQTGRKLEARFQWRRSLTLDPADGERDRIEAKLVAGPNVPLVKQAETGAGAQLPKPVRP</sequence>
<dbReference type="PANTHER" id="PTHR45586:SF14">
    <property type="entry name" value="TETRATRICOPEPTIDE TPR_2 REPEAT PROTEIN"/>
    <property type="match status" value="1"/>
</dbReference>
<dbReference type="Pfam" id="PF13181">
    <property type="entry name" value="TPR_8"/>
    <property type="match status" value="1"/>
</dbReference>
<protein>
    <submittedName>
        <fullName evidence="3">FIG140336: TPR domain protein</fullName>
    </submittedName>
</protein>
<proteinExistence type="predicted"/>
<dbReference type="PROSITE" id="PS50005">
    <property type="entry name" value="TPR"/>
    <property type="match status" value="1"/>
</dbReference>
<evidence type="ECO:0000256" key="1">
    <source>
        <dbReference type="ARBA" id="ARBA00022737"/>
    </source>
</evidence>
<dbReference type="InterPro" id="IPR011990">
    <property type="entry name" value="TPR-like_helical_dom_sf"/>
</dbReference>
<evidence type="ECO:0000256" key="2">
    <source>
        <dbReference type="ARBA" id="ARBA00022803"/>
    </source>
</evidence>
<dbReference type="PROSITE" id="PS51257">
    <property type="entry name" value="PROKAR_LIPOPROTEIN"/>
    <property type="match status" value="1"/>
</dbReference>
<evidence type="ECO:0000313" key="3">
    <source>
        <dbReference type="EMBL" id="CUS56734.1"/>
    </source>
</evidence>
<dbReference type="Pfam" id="PF07719">
    <property type="entry name" value="TPR_2"/>
    <property type="match status" value="1"/>
</dbReference>
<accession>A0A160U1Y6</accession>
<reference evidence="3" key="1">
    <citation type="submission" date="2015-10" db="EMBL/GenBank/DDBJ databases">
        <authorList>
            <person name="Gilbert D.G."/>
        </authorList>
    </citation>
    <scope>NUCLEOTIDE SEQUENCE</scope>
</reference>
<dbReference type="Pfam" id="PF13432">
    <property type="entry name" value="TPR_16"/>
    <property type="match status" value="1"/>
</dbReference>
<name>A0A160U1Y6_9ZZZZ</name>
<keyword evidence="2" id="KW-0802">TPR repeat</keyword>
<organism evidence="3">
    <name type="scientific">hydrothermal vent metagenome</name>
    <dbReference type="NCBI Taxonomy" id="652676"/>
    <lineage>
        <taxon>unclassified sequences</taxon>
        <taxon>metagenomes</taxon>
        <taxon>ecological metagenomes</taxon>
    </lineage>
</organism>